<gene>
    <name evidence="1" type="ORF">RHMOL_Rhmol08G0246300</name>
</gene>
<reference evidence="1" key="1">
    <citation type="submission" date="2022-02" db="EMBL/GenBank/DDBJ databases">
        <title>Plant Genome Project.</title>
        <authorList>
            <person name="Zhang R.-G."/>
        </authorList>
    </citation>
    <scope>NUCLEOTIDE SEQUENCE</scope>
    <source>
        <strain evidence="1">AT1</strain>
    </source>
</reference>
<keyword evidence="2" id="KW-1185">Reference proteome</keyword>
<name>A0ACC0MU04_RHOML</name>
<sequence length="84" mass="9244">MPNYSPARQPSIVTACCVVHNLIIIHKGRDEYFDGYIEPDESEGDSDDDGGGAGQVELVNTSPHSVQTMGTRRDELAITMWDAY</sequence>
<evidence type="ECO:0000313" key="2">
    <source>
        <dbReference type="Proteomes" id="UP001062846"/>
    </source>
</evidence>
<dbReference type="Proteomes" id="UP001062846">
    <property type="component" value="Chromosome 8"/>
</dbReference>
<organism evidence="1 2">
    <name type="scientific">Rhododendron molle</name>
    <name type="common">Chinese azalea</name>
    <name type="synonym">Azalea mollis</name>
    <dbReference type="NCBI Taxonomy" id="49168"/>
    <lineage>
        <taxon>Eukaryota</taxon>
        <taxon>Viridiplantae</taxon>
        <taxon>Streptophyta</taxon>
        <taxon>Embryophyta</taxon>
        <taxon>Tracheophyta</taxon>
        <taxon>Spermatophyta</taxon>
        <taxon>Magnoliopsida</taxon>
        <taxon>eudicotyledons</taxon>
        <taxon>Gunneridae</taxon>
        <taxon>Pentapetalae</taxon>
        <taxon>asterids</taxon>
        <taxon>Ericales</taxon>
        <taxon>Ericaceae</taxon>
        <taxon>Ericoideae</taxon>
        <taxon>Rhodoreae</taxon>
        <taxon>Rhododendron</taxon>
    </lineage>
</organism>
<comment type="caution">
    <text evidence="1">The sequence shown here is derived from an EMBL/GenBank/DDBJ whole genome shotgun (WGS) entry which is preliminary data.</text>
</comment>
<proteinExistence type="predicted"/>
<evidence type="ECO:0000313" key="1">
    <source>
        <dbReference type="EMBL" id="KAI8543793.1"/>
    </source>
</evidence>
<dbReference type="EMBL" id="CM046395">
    <property type="protein sequence ID" value="KAI8543793.1"/>
    <property type="molecule type" value="Genomic_DNA"/>
</dbReference>
<accession>A0ACC0MU04</accession>
<protein>
    <submittedName>
        <fullName evidence="1">Uncharacterized protein</fullName>
    </submittedName>
</protein>